<keyword evidence="2 6" id="KW-0255">Endonuclease</keyword>
<evidence type="ECO:0000256" key="2">
    <source>
        <dbReference type="ARBA" id="ARBA00022759"/>
    </source>
</evidence>
<dbReference type="InterPro" id="IPR011335">
    <property type="entry name" value="Restrct_endonuc-II-like"/>
</dbReference>
<comment type="similarity">
    <text evidence="6">Belongs to the vsr family.</text>
</comment>
<dbReference type="NCBIfam" id="TIGR00632">
    <property type="entry name" value="vsr"/>
    <property type="match status" value="1"/>
</dbReference>
<dbReference type="EC" id="3.1.-.-" evidence="6"/>
<keyword evidence="8" id="KW-1185">Reference proteome</keyword>
<evidence type="ECO:0000313" key="8">
    <source>
        <dbReference type="Proteomes" id="UP001501588"/>
    </source>
</evidence>
<dbReference type="SUPFAM" id="SSF52980">
    <property type="entry name" value="Restriction endonuclease-like"/>
    <property type="match status" value="1"/>
</dbReference>
<name>A0ABN1EP35_9PROT</name>
<evidence type="ECO:0000256" key="1">
    <source>
        <dbReference type="ARBA" id="ARBA00022722"/>
    </source>
</evidence>
<keyword evidence="1 6" id="KW-0540">Nuclease</keyword>
<evidence type="ECO:0000256" key="6">
    <source>
        <dbReference type="PIRNR" id="PIRNR018267"/>
    </source>
</evidence>
<dbReference type="PIRSF" id="PIRSF018267">
    <property type="entry name" value="VSR_endonuc"/>
    <property type="match status" value="1"/>
</dbReference>
<proteinExistence type="inferred from homology"/>
<dbReference type="Gene3D" id="3.40.960.10">
    <property type="entry name" value="VSR Endonuclease"/>
    <property type="match status" value="1"/>
</dbReference>
<reference evidence="7 8" key="1">
    <citation type="journal article" date="2019" name="Int. J. Syst. Evol. Microbiol.">
        <title>The Global Catalogue of Microorganisms (GCM) 10K type strain sequencing project: providing services to taxonomists for standard genome sequencing and annotation.</title>
        <authorList>
            <consortium name="The Broad Institute Genomics Platform"/>
            <consortium name="The Broad Institute Genome Sequencing Center for Infectious Disease"/>
            <person name="Wu L."/>
            <person name="Ma J."/>
        </authorList>
    </citation>
    <scope>NUCLEOTIDE SEQUENCE [LARGE SCALE GENOMIC DNA]</scope>
    <source>
        <strain evidence="7 8">JCM 9933</strain>
    </source>
</reference>
<organism evidence="7 8">
    <name type="scientific">Craurococcus roseus</name>
    <dbReference type="NCBI Taxonomy" id="77585"/>
    <lineage>
        <taxon>Bacteria</taxon>
        <taxon>Pseudomonadati</taxon>
        <taxon>Pseudomonadota</taxon>
        <taxon>Alphaproteobacteria</taxon>
        <taxon>Acetobacterales</taxon>
        <taxon>Acetobacteraceae</taxon>
        <taxon>Craurococcus</taxon>
    </lineage>
</organism>
<dbReference type="InterPro" id="IPR004603">
    <property type="entry name" value="DNA_mismatch_endonuc_vsr"/>
</dbReference>
<dbReference type="EMBL" id="BAAAFZ010000008">
    <property type="protein sequence ID" value="GAA0570710.1"/>
    <property type="molecule type" value="Genomic_DNA"/>
</dbReference>
<evidence type="ECO:0000313" key="7">
    <source>
        <dbReference type="EMBL" id="GAA0570710.1"/>
    </source>
</evidence>
<accession>A0ABN1EP35</accession>
<dbReference type="CDD" id="cd00221">
    <property type="entry name" value="Vsr"/>
    <property type="match status" value="1"/>
</dbReference>
<dbReference type="Pfam" id="PF03852">
    <property type="entry name" value="Vsr"/>
    <property type="match status" value="1"/>
</dbReference>
<keyword evidence="4 6" id="KW-0378">Hydrolase</keyword>
<dbReference type="Proteomes" id="UP001501588">
    <property type="component" value="Unassembled WGS sequence"/>
</dbReference>
<keyword evidence="5 6" id="KW-0234">DNA repair</keyword>
<comment type="function">
    <text evidence="6">May nick specific sequences that contain T:G mispairs resulting from m5C-deamination.</text>
</comment>
<gene>
    <name evidence="7" type="ORF">GCM10009416_06600</name>
</gene>
<dbReference type="GO" id="GO:0004519">
    <property type="term" value="F:endonuclease activity"/>
    <property type="evidence" value="ECO:0007669"/>
    <property type="project" value="UniProtKB-KW"/>
</dbReference>
<comment type="caution">
    <text evidence="7">The sequence shown here is derived from an EMBL/GenBank/DDBJ whole genome shotgun (WGS) entry which is preliminary data.</text>
</comment>
<keyword evidence="3 6" id="KW-0227">DNA damage</keyword>
<evidence type="ECO:0000256" key="3">
    <source>
        <dbReference type="ARBA" id="ARBA00022763"/>
    </source>
</evidence>
<protein>
    <recommendedName>
        <fullName evidence="6">Very short patch repair endonuclease</fullName>
        <ecNumber evidence="6">3.1.-.-</ecNumber>
    </recommendedName>
</protein>
<evidence type="ECO:0000256" key="5">
    <source>
        <dbReference type="ARBA" id="ARBA00023204"/>
    </source>
</evidence>
<evidence type="ECO:0000256" key="4">
    <source>
        <dbReference type="ARBA" id="ARBA00022801"/>
    </source>
</evidence>
<sequence length="159" mass="17952">MSARGATARAGGCRNRVRPYIRPAMPDHLSPEARSALMSRIRGKDTQPELAVRRLLHAMGFRFRLHRRDLPGTPDIVLPGRRKAIFVHGCFWHGHGCGCARLPRSRVEYWGPKIAANRARDGRKAAALRREGWSVAAVWECQLRKPAALEKRLARFLAD</sequence>